<proteinExistence type="predicted"/>
<name>A0A3P6F1U1_BRAOL</name>
<gene>
    <name evidence="3" type="ORF">BOLC5T31433H</name>
</gene>
<feature type="region of interest" description="Disordered" evidence="2">
    <location>
        <begin position="627"/>
        <end position="651"/>
    </location>
</feature>
<feature type="region of interest" description="Disordered" evidence="2">
    <location>
        <begin position="208"/>
        <end position="234"/>
    </location>
</feature>
<keyword evidence="1" id="KW-0175">Coiled coil</keyword>
<feature type="compositionally biased region" description="Polar residues" evidence="2">
    <location>
        <begin position="627"/>
        <end position="641"/>
    </location>
</feature>
<evidence type="ECO:0000256" key="2">
    <source>
        <dbReference type="SAM" id="MobiDB-lite"/>
    </source>
</evidence>
<accession>A0A3P6F1U1</accession>
<reference evidence="3" key="1">
    <citation type="submission" date="2018-11" db="EMBL/GenBank/DDBJ databases">
        <authorList>
            <consortium name="Genoscope - CEA"/>
            <person name="William W."/>
        </authorList>
    </citation>
    <scope>NUCLEOTIDE SEQUENCE</scope>
</reference>
<dbReference type="EMBL" id="LR031877">
    <property type="protein sequence ID" value="VDD43886.1"/>
    <property type="molecule type" value="Genomic_DNA"/>
</dbReference>
<evidence type="ECO:0000313" key="3">
    <source>
        <dbReference type="EMBL" id="VDD43886.1"/>
    </source>
</evidence>
<evidence type="ECO:0008006" key="4">
    <source>
        <dbReference type="Google" id="ProtNLM"/>
    </source>
</evidence>
<evidence type="ECO:0000256" key="1">
    <source>
        <dbReference type="SAM" id="Coils"/>
    </source>
</evidence>
<organism evidence="3">
    <name type="scientific">Brassica oleracea</name>
    <name type="common">Wild cabbage</name>
    <dbReference type="NCBI Taxonomy" id="3712"/>
    <lineage>
        <taxon>Eukaryota</taxon>
        <taxon>Viridiplantae</taxon>
        <taxon>Streptophyta</taxon>
        <taxon>Embryophyta</taxon>
        <taxon>Tracheophyta</taxon>
        <taxon>Spermatophyta</taxon>
        <taxon>Magnoliopsida</taxon>
        <taxon>eudicotyledons</taxon>
        <taxon>Gunneridae</taxon>
        <taxon>Pentapetalae</taxon>
        <taxon>rosids</taxon>
        <taxon>malvids</taxon>
        <taxon>Brassicales</taxon>
        <taxon>Brassicaceae</taxon>
        <taxon>Brassiceae</taxon>
        <taxon>Brassica</taxon>
    </lineage>
</organism>
<feature type="compositionally biased region" description="Basic residues" evidence="2">
    <location>
        <begin position="213"/>
        <end position="222"/>
    </location>
</feature>
<protein>
    <recommendedName>
        <fullName evidence="4">DUF1204 domain-containing protein</fullName>
    </recommendedName>
</protein>
<sequence length="692" mass="76912">MAAEIDVSMSDRIFEELTQIQPKPNGLYTVQMRSCLQILTGHPSRTKKDWHRFYFYVKADEFAFEETLGDDFQFLWSHCIVGHLTTIGPLDTFGRDVPKVVTFSQQERGSFDRKRIRRQRKRIAKVDWASNLPCGETKGRRMKLALMGQTSKAYPSYSDILRAQLGGENFTAATESEEHGGEMLDPKGGESNLAANEAVVEGSIDPVVDAHPSKKKKKKKKMAGSTEKAGADPKNEVDRLLSGVGAAKTDRVPDGVPAGGSTDLVGKVVPLGTKRGRVIDRDLPEPSGKKPCRSEDDLPLALKETSSLVERDLWPWGGPDPPFKKPLLASSEHLSFRYNKDAPFASDPDSCAELVRRIRGGMHMMPQISEFPFPDGFRESARADIEAVIRKNQLILDYEMTLRKMASDFIEAETVIETKDAEIAKLKKDALDKAKGMVAERSRYFRERKQAIETAASLEEELENARRKVAQLEVEKADEAGRTKRAIDRMRQTHRRELTSATSCIGAAATDWFEKFRQYIADRDRREVKLLLHSQAFGTLESMGTLEEFGMHIPKKLKVALAANDAMFRKEREEVTVVGITEQDFVLPRFPGLDALQGVNQLARIWELSVRPLHLVFVLREHPVTASSSSSGDLLKHTTSGVHAGRPLGSSLGISTQETLIERREPPIADSKGMEVAGVTGVAASSPIASKT</sequence>
<feature type="coiled-coil region" evidence="1">
    <location>
        <begin position="441"/>
        <end position="482"/>
    </location>
</feature>
<dbReference type="AlphaFoldDB" id="A0A3P6F1U1"/>